<protein>
    <submittedName>
        <fullName evidence="2">Polysaccharide pyruvyl transferase family protein</fullName>
    </submittedName>
</protein>
<gene>
    <name evidence="2" type="ORF">APORC_0921</name>
</gene>
<accession>A0A5C2HCB3</accession>
<organism evidence="2 3">
    <name type="scientific">Arcobacter porcinus</name>
    <dbReference type="NCBI Taxonomy" id="1935204"/>
    <lineage>
        <taxon>Bacteria</taxon>
        <taxon>Pseudomonadati</taxon>
        <taxon>Campylobacterota</taxon>
        <taxon>Epsilonproteobacteria</taxon>
        <taxon>Campylobacterales</taxon>
        <taxon>Arcobacteraceae</taxon>
        <taxon>Arcobacter</taxon>
    </lineage>
</organism>
<proteinExistence type="predicted"/>
<dbReference type="KEGG" id="apoc:APORC_0921"/>
<dbReference type="Pfam" id="PF04230">
    <property type="entry name" value="PS_pyruv_trans"/>
    <property type="match status" value="1"/>
</dbReference>
<keyword evidence="2" id="KW-0808">Transferase</keyword>
<reference evidence="2 3" key="2">
    <citation type="submission" date="2019-09" db="EMBL/GenBank/DDBJ databases">
        <title>Taxonomic note: a critical rebuttal of the proposed division of the genus Arcobacter into six genera, emended descriptions of Arcobacter anaerophilus and the genus Arcobacter, and an assessment of genus-level boundaries for Epsilonproteobacteria using in silico genomic comparator tools.</title>
        <authorList>
            <person name="On S.L.W."/>
            <person name="Miller W.G."/>
            <person name="Biggs P."/>
            <person name="Cornelius A."/>
            <person name="Vandamme P."/>
        </authorList>
    </citation>
    <scope>NUCLEOTIDE SEQUENCE [LARGE SCALE GENOMIC DNA]</scope>
    <source>
        <strain evidence="2 3">CCUG 56899</strain>
    </source>
</reference>
<dbReference type="EMBL" id="CP036246">
    <property type="protein sequence ID" value="QEP40523.1"/>
    <property type="molecule type" value="Genomic_DNA"/>
</dbReference>
<dbReference type="InterPro" id="IPR007345">
    <property type="entry name" value="Polysacch_pyruvyl_Trfase"/>
</dbReference>
<dbReference type="AlphaFoldDB" id="A0A5C2HCB3"/>
<sequence length="287" mass="32781">MLINRIINKLKKISISDNISTILNKKVILFWSHGEETDKNFGDAINPMLFEEITKLKVVNSSKIINMFNRPTYYFIGSILDNLNKNNAIICGTGFQNENAKIFKRPSKIIAVRGPLTRGIFLKQNVDCPEIYCDPALLLPNIYMPTNIQKKYKVGIIPHYVDKEKFSELEIISHGLTHCFIDIEENWKKIIDDICSCEYILSSSLHGIIVAHAYNVPATRMILSDKIIGGDFKFDDYALSVNNNLLVKYIIEDTLDLKKSVEYSCLYDTKKASQKFLKAMKGVNINE</sequence>
<evidence type="ECO:0000313" key="3">
    <source>
        <dbReference type="Proteomes" id="UP000322644"/>
    </source>
</evidence>
<reference evidence="2 3" key="1">
    <citation type="submission" date="2019-09" db="EMBL/GenBank/DDBJ databases">
        <title>Complete genome sequencing of four Arcobacter species reveals a diverse suite of mobile elements.</title>
        <authorList>
            <person name="Miller W.G."/>
            <person name="Yee E."/>
            <person name="Bono J.L."/>
        </authorList>
    </citation>
    <scope>NUCLEOTIDE SEQUENCE [LARGE SCALE GENOMIC DNA]</scope>
    <source>
        <strain evidence="2 3">CCUG 56899</strain>
    </source>
</reference>
<dbReference type="RefSeq" id="WP_066387122.1">
    <property type="nucleotide sequence ID" value="NZ_CP036246.2"/>
</dbReference>
<dbReference type="GO" id="GO:0016740">
    <property type="term" value="F:transferase activity"/>
    <property type="evidence" value="ECO:0007669"/>
    <property type="project" value="UniProtKB-KW"/>
</dbReference>
<feature type="domain" description="Polysaccharide pyruvyl transferase" evidence="1">
    <location>
        <begin position="67"/>
        <end position="218"/>
    </location>
</feature>
<dbReference type="Proteomes" id="UP000322644">
    <property type="component" value="Chromosome"/>
</dbReference>
<evidence type="ECO:0000259" key="1">
    <source>
        <dbReference type="Pfam" id="PF04230"/>
    </source>
</evidence>
<name>A0A5C2HCB3_9BACT</name>
<evidence type="ECO:0000313" key="2">
    <source>
        <dbReference type="EMBL" id="QEP40523.1"/>
    </source>
</evidence>